<keyword evidence="2" id="KW-1133">Transmembrane helix</keyword>
<dbReference type="Gene3D" id="3.40.720.10">
    <property type="entry name" value="Alkaline Phosphatase, subunit A"/>
    <property type="match status" value="1"/>
</dbReference>
<dbReference type="Pfam" id="PF01663">
    <property type="entry name" value="Phosphodiest"/>
    <property type="match status" value="1"/>
</dbReference>
<evidence type="ECO:0000256" key="2">
    <source>
        <dbReference type="SAM" id="Phobius"/>
    </source>
</evidence>
<dbReference type="SUPFAM" id="SSF53649">
    <property type="entry name" value="Alkaline phosphatase-like"/>
    <property type="match status" value="1"/>
</dbReference>
<protein>
    <submittedName>
        <fullName evidence="3">Alkaline phosphatase family protein</fullName>
    </submittedName>
</protein>
<dbReference type="InterPro" id="IPR002591">
    <property type="entry name" value="Phosphodiest/P_Trfase"/>
</dbReference>
<reference evidence="3 4" key="1">
    <citation type="submission" date="2024-09" db="EMBL/GenBank/DDBJ databases">
        <authorList>
            <person name="Sun Q."/>
            <person name="Mori K."/>
        </authorList>
    </citation>
    <scope>NUCLEOTIDE SEQUENCE [LARGE SCALE GENOMIC DNA]</scope>
    <source>
        <strain evidence="3 4">JCM 3307</strain>
    </source>
</reference>
<dbReference type="InterPro" id="IPR017850">
    <property type="entry name" value="Alkaline_phosphatase_core_sf"/>
</dbReference>
<evidence type="ECO:0000313" key="4">
    <source>
        <dbReference type="Proteomes" id="UP001589608"/>
    </source>
</evidence>
<dbReference type="RefSeq" id="WP_246656202.1">
    <property type="nucleotide sequence ID" value="NZ_CP061913.1"/>
</dbReference>
<comment type="caution">
    <text evidence="3">The sequence shown here is derived from an EMBL/GenBank/DDBJ whole genome shotgun (WGS) entry which is preliminary data.</text>
</comment>
<keyword evidence="4" id="KW-1185">Reference proteome</keyword>
<feature type="transmembrane region" description="Helical" evidence="2">
    <location>
        <begin position="28"/>
        <end position="46"/>
    </location>
</feature>
<dbReference type="Proteomes" id="UP001589608">
    <property type="component" value="Unassembled WGS sequence"/>
</dbReference>
<keyword evidence="2" id="KW-0472">Membrane</keyword>
<dbReference type="EMBL" id="JBHMCA010000054">
    <property type="protein sequence ID" value="MFB9447970.1"/>
    <property type="molecule type" value="Genomic_DNA"/>
</dbReference>
<name>A0ABV5MGJ1_9ACTN</name>
<feature type="transmembrane region" description="Helical" evidence="2">
    <location>
        <begin position="58"/>
        <end position="76"/>
    </location>
</feature>
<evidence type="ECO:0000256" key="1">
    <source>
        <dbReference type="SAM" id="MobiDB-lite"/>
    </source>
</evidence>
<evidence type="ECO:0000313" key="3">
    <source>
        <dbReference type="EMBL" id="MFB9447970.1"/>
    </source>
</evidence>
<feature type="transmembrane region" description="Helical" evidence="2">
    <location>
        <begin position="82"/>
        <end position="106"/>
    </location>
</feature>
<accession>A0ABV5MGJ1</accession>
<organism evidence="3 4">
    <name type="scientific">Dactylosporangium vinaceum</name>
    <dbReference type="NCBI Taxonomy" id="53362"/>
    <lineage>
        <taxon>Bacteria</taxon>
        <taxon>Bacillati</taxon>
        <taxon>Actinomycetota</taxon>
        <taxon>Actinomycetes</taxon>
        <taxon>Micromonosporales</taxon>
        <taxon>Micromonosporaceae</taxon>
        <taxon>Dactylosporangium</taxon>
    </lineage>
</organism>
<sequence>MGVVAARIRFAIRLLRDWRLTVAWGKSLLRSGVTSFAVLAVTFWALPGVTASGGPWALVELTVLLAVIGTAMRLVLLGVAVLVGGVGVLAVGVIIQAVVMFTALRLGNGVSVGSFTDAWIASWLAAALTALVNWLADAGSEDVFLGQALRQMARRHRGRPATEPGVLIVQLDGLSAPLLSWAVKAGNLPNLGKWVRTGTHAMQAWHTGLPATTPASQAGILHGDFGQIPAFRWYEKDGARLVVTNRPRDAADVEARISTGRGLLADGGVSISNVFSGDAPTSLLTFSNAALPGRSARGYLAFVASPYGFARALVLSVGEMLKEIQQARRQRFRNVYPRVPRTAAYVALRAVTNVLLRDLNVSLIAEQMSRGAPVIYCDFVDYDEVAHHAGPLRPEALQTLEGLDRVLGTLHRLARVAGRDYRIVVLSDHGQSQGATFSQRYGVTLEQLIADICGNGVASAAPGPNDEEWGRAGTLLAGVSHQTRSCGPVTHGDGGPGPHGEVVTIASGNLAMLYLTSVPGRAQLADVEALRPGLVDGLAKHAGIGLVVVATPDGPVAIGPNGRHLLRDGTVEGDDPLLPYGPHAAADLRAHQEMAHVGDLIVVSRVDAGTEEVAAFEELVGSHGGIGGWQTEAILVYPAEWPLLAAPPPGAVAVHRQLVSWLEDLGLREPGPVPETGDDDLPLSAKVRGV</sequence>
<proteinExistence type="predicted"/>
<gene>
    <name evidence="3" type="ORF">ACFFTR_33160</name>
</gene>
<feature type="region of interest" description="Disordered" evidence="1">
    <location>
        <begin position="668"/>
        <end position="690"/>
    </location>
</feature>
<keyword evidence="2" id="KW-0812">Transmembrane</keyword>